<sequence>MKGDTIFFKQPPQFSQTTTFAGSFGLAAPFDHSAYYRNLKATTLDGVEVYSSALKCPIFLDDFFMGNNLIDTIMDGCRRDRIAYTGDLDIALVSSFFLPNHPGIPDPNAKIQQKPREGILDVNVTGLISYSFNFLNELAKNYEVQGGLAFAKKWAPPIVSMLDWAHSKLENGLADPSFTGDWNYHDPPQTGASSKFNGLYAYALRQTQTLLKDAGIDVSVYQDRLETLRHAIHSHLWNDTLGVYILTNEIPAGFSQDANTIANLSGIP</sequence>
<gene>
    <name evidence="1" type="ORF">CEP54_004061</name>
</gene>
<dbReference type="PANTHER" id="PTHR34987">
    <property type="entry name" value="C, PUTATIVE (AFU_ORTHOLOGUE AFUA_3G02880)-RELATED"/>
    <property type="match status" value="1"/>
</dbReference>
<dbReference type="GO" id="GO:0003824">
    <property type="term" value="F:catalytic activity"/>
    <property type="evidence" value="ECO:0007669"/>
    <property type="project" value="UniProtKB-ARBA"/>
</dbReference>
<dbReference type="Proteomes" id="UP000288168">
    <property type="component" value="Unassembled WGS sequence"/>
</dbReference>
<dbReference type="SUPFAM" id="SSF48208">
    <property type="entry name" value="Six-hairpin glycosidases"/>
    <property type="match status" value="1"/>
</dbReference>
<evidence type="ECO:0008006" key="3">
    <source>
        <dbReference type="Google" id="ProtNLM"/>
    </source>
</evidence>
<reference evidence="1 2" key="1">
    <citation type="submission" date="2017-06" db="EMBL/GenBank/DDBJ databases">
        <title>Comparative genomic analysis of Ambrosia Fusariam Clade fungi.</title>
        <authorList>
            <person name="Stajich J.E."/>
            <person name="Carrillo J."/>
            <person name="Kijimoto T."/>
            <person name="Eskalen A."/>
            <person name="O'Donnell K."/>
            <person name="Kasson M."/>
        </authorList>
    </citation>
    <scope>NUCLEOTIDE SEQUENCE [LARGE SCALE GENOMIC DNA]</scope>
    <source>
        <strain evidence="1 2">NRRL62584</strain>
    </source>
</reference>
<dbReference type="EMBL" id="NKCI01000027">
    <property type="protein sequence ID" value="RSL65923.1"/>
    <property type="molecule type" value="Genomic_DNA"/>
</dbReference>
<dbReference type="Gene3D" id="1.50.10.10">
    <property type="match status" value="1"/>
</dbReference>
<accession>A0A428QKT5</accession>
<dbReference type="AlphaFoldDB" id="A0A428QKT5"/>
<proteinExistence type="predicted"/>
<organism evidence="1 2">
    <name type="scientific">Fusarium duplospermum</name>
    <dbReference type="NCBI Taxonomy" id="1325734"/>
    <lineage>
        <taxon>Eukaryota</taxon>
        <taxon>Fungi</taxon>
        <taxon>Dikarya</taxon>
        <taxon>Ascomycota</taxon>
        <taxon>Pezizomycotina</taxon>
        <taxon>Sordariomycetes</taxon>
        <taxon>Hypocreomycetidae</taxon>
        <taxon>Hypocreales</taxon>
        <taxon>Nectriaceae</taxon>
        <taxon>Fusarium</taxon>
        <taxon>Fusarium solani species complex</taxon>
    </lineage>
</organism>
<dbReference type="GO" id="GO:0005975">
    <property type="term" value="P:carbohydrate metabolic process"/>
    <property type="evidence" value="ECO:0007669"/>
    <property type="project" value="InterPro"/>
</dbReference>
<dbReference type="STRING" id="1325734.A0A428QKT5"/>
<evidence type="ECO:0000313" key="1">
    <source>
        <dbReference type="EMBL" id="RSL65923.1"/>
    </source>
</evidence>
<name>A0A428QKT5_9HYPO</name>
<dbReference type="InterPro" id="IPR008928">
    <property type="entry name" value="6-hairpin_glycosidase_sf"/>
</dbReference>
<keyword evidence="2" id="KW-1185">Reference proteome</keyword>
<comment type="caution">
    <text evidence="1">The sequence shown here is derived from an EMBL/GenBank/DDBJ whole genome shotgun (WGS) entry which is preliminary data.</text>
</comment>
<evidence type="ECO:0000313" key="2">
    <source>
        <dbReference type="Proteomes" id="UP000288168"/>
    </source>
</evidence>
<dbReference type="OrthoDB" id="10036721at2759"/>
<protein>
    <recommendedName>
        <fullName evidence="3">Alpha-L-rhamnosidase six-hairpin glycosidase domain-containing protein</fullName>
    </recommendedName>
</protein>
<dbReference type="InterPro" id="IPR012341">
    <property type="entry name" value="6hp_glycosidase-like_sf"/>
</dbReference>
<dbReference type="PANTHER" id="PTHR34987:SF4">
    <property type="entry name" value="ALPHA-L-RHAMNOSIDASE C-TERMINAL DOMAIN-CONTAINING PROTEIN"/>
    <property type="match status" value="1"/>
</dbReference>